<reference evidence="1 2" key="1">
    <citation type="journal article" date="2013" name="Curr. Biol.">
        <title>The Genome of the Foraminiferan Reticulomyxa filosa.</title>
        <authorList>
            <person name="Glockner G."/>
            <person name="Hulsmann N."/>
            <person name="Schleicher M."/>
            <person name="Noegel A.A."/>
            <person name="Eichinger L."/>
            <person name="Gallinger C."/>
            <person name="Pawlowski J."/>
            <person name="Sierra R."/>
            <person name="Euteneuer U."/>
            <person name="Pillet L."/>
            <person name="Moustafa A."/>
            <person name="Platzer M."/>
            <person name="Groth M."/>
            <person name="Szafranski K."/>
            <person name="Schliwa M."/>
        </authorList>
    </citation>
    <scope>NUCLEOTIDE SEQUENCE [LARGE SCALE GENOMIC DNA]</scope>
</reference>
<accession>X6NM66</accession>
<organism evidence="1 2">
    <name type="scientific">Reticulomyxa filosa</name>
    <dbReference type="NCBI Taxonomy" id="46433"/>
    <lineage>
        <taxon>Eukaryota</taxon>
        <taxon>Sar</taxon>
        <taxon>Rhizaria</taxon>
        <taxon>Retaria</taxon>
        <taxon>Foraminifera</taxon>
        <taxon>Monothalamids</taxon>
        <taxon>Reticulomyxidae</taxon>
        <taxon>Reticulomyxa</taxon>
    </lineage>
</organism>
<keyword evidence="2" id="KW-1185">Reference proteome</keyword>
<evidence type="ECO:0000313" key="2">
    <source>
        <dbReference type="Proteomes" id="UP000023152"/>
    </source>
</evidence>
<sequence>MYFVKACIDLEKHKCEEVQYLKYGRLVPMEVLDKAENDGGATALQMKLDKIEKEGTSKLQTWKKRTLSAREEFSAVMQENTQKLELEAKLLSKINALDKEMEAIASIAVVECVLKIIKYDWFLLPMFFEWIRLL</sequence>
<proteinExistence type="predicted"/>
<protein>
    <submittedName>
        <fullName evidence="1">Uncharacterized protein</fullName>
    </submittedName>
</protein>
<dbReference type="EMBL" id="ASPP01007854">
    <property type="protein sequence ID" value="ETO26467.1"/>
    <property type="molecule type" value="Genomic_DNA"/>
</dbReference>
<comment type="caution">
    <text evidence="1">The sequence shown here is derived from an EMBL/GenBank/DDBJ whole genome shotgun (WGS) entry which is preliminary data.</text>
</comment>
<name>X6NM66_RETFI</name>
<evidence type="ECO:0000313" key="1">
    <source>
        <dbReference type="EMBL" id="ETO26467.1"/>
    </source>
</evidence>
<dbReference type="OrthoDB" id="10250769at2759"/>
<dbReference type="AlphaFoldDB" id="X6NM66"/>
<gene>
    <name evidence="1" type="ORF">RFI_10668</name>
</gene>
<dbReference type="Proteomes" id="UP000023152">
    <property type="component" value="Unassembled WGS sequence"/>
</dbReference>